<dbReference type="InterPro" id="IPR007055">
    <property type="entry name" value="BON_dom"/>
</dbReference>
<dbReference type="PROSITE" id="PS50914">
    <property type="entry name" value="BON"/>
    <property type="match status" value="1"/>
</dbReference>
<dbReference type="Pfam" id="PF04972">
    <property type="entry name" value="BON"/>
    <property type="match status" value="1"/>
</dbReference>
<dbReference type="AlphaFoldDB" id="A0A402D4K8"/>
<reference evidence="1 2" key="1">
    <citation type="journal article" date="2019" name="Int. J. Syst. Evol. Microbiol.">
        <title>Capsulimonas corticalis gen. nov., sp. nov., an aerobic capsulated bacterium, of a novel bacterial order, Capsulimonadales ord. nov., of the class Armatimonadia of the phylum Armatimonadetes.</title>
        <authorList>
            <person name="Li J."/>
            <person name="Kudo C."/>
            <person name="Tonouchi A."/>
        </authorList>
    </citation>
    <scope>NUCLEOTIDE SEQUENCE [LARGE SCALE GENOMIC DNA]</scope>
    <source>
        <strain evidence="1 2">AX-7</strain>
    </source>
</reference>
<dbReference type="Gene3D" id="3.30.1340.30">
    <property type="match status" value="1"/>
</dbReference>
<dbReference type="KEGG" id="ccot:CCAX7_11890"/>
<dbReference type="EMBL" id="AP025739">
    <property type="protein sequence ID" value="BDI29138.1"/>
    <property type="molecule type" value="Genomic_DNA"/>
</dbReference>
<sequence length="151" mass="16039">MENAASFRGIILWGAALLAAGCSARDPATNTPSFHVGTPTNRSTVQSWELNSEPIHTQPGVNAGSIVGPLPPGQRQRGFEPYDPLAVASYNALLAAQTVDTKYITCTAKSGVVAINGSVQNDQEKQRVEQIVRGVSGVKEVRSKLRIVIAQ</sequence>
<evidence type="ECO:0000313" key="2">
    <source>
        <dbReference type="Proteomes" id="UP000287394"/>
    </source>
</evidence>
<name>A0A402D4K8_9BACT</name>
<dbReference type="Proteomes" id="UP000287394">
    <property type="component" value="Chromosome"/>
</dbReference>
<organism evidence="1 2">
    <name type="scientific">Capsulimonas corticalis</name>
    <dbReference type="NCBI Taxonomy" id="2219043"/>
    <lineage>
        <taxon>Bacteria</taxon>
        <taxon>Bacillati</taxon>
        <taxon>Armatimonadota</taxon>
        <taxon>Armatimonadia</taxon>
        <taxon>Capsulimonadales</taxon>
        <taxon>Capsulimonadaceae</taxon>
        <taxon>Capsulimonas</taxon>
    </lineage>
</organism>
<accession>A0A402D4K8</accession>
<protein>
    <submittedName>
        <fullName evidence="1">Uncharacterized protein</fullName>
    </submittedName>
</protein>
<evidence type="ECO:0000313" key="1">
    <source>
        <dbReference type="EMBL" id="BDI29138.1"/>
    </source>
</evidence>
<keyword evidence="2" id="KW-1185">Reference proteome</keyword>
<gene>
    <name evidence="1" type="ORF">CCAX7_11890</name>
</gene>
<proteinExistence type="predicted"/>
<dbReference type="RefSeq" id="WP_119324408.1">
    <property type="nucleotide sequence ID" value="NZ_AP025739.1"/>
</dbReference>